<dbReference type="SUPFAM" id="SSF51445">
    <property type="entry name" value="(Trans)glycosidases"/>
    <property type="match status" value="1"/>
</dbReference>
<dbReference type="AlphaFoldDB" id="W0SM85"/>
<keyword evidence="9" id="KW-0624">Polysaccharide degradation</keyword>
<dbReference type="Pfam" id="PF00331">
    <property type="entry name" value="Glyco_hydro_10"/>
    <property type="match status" value="1"/>
</dbReference>
<gene>
    <name evidence="11" type="primary">GHF10</name>
</gene>
<accession>W0SM85</accession>
<dbReference type="InterPro" id="IPR044846">
    <property type="entry name" value="GH10"/>
</dbReference>
<evidence type="ECO:0000256" key="4">
    <source>
        <dbReference type="ARBA" id="ARBA00022651"/>
    </source>
</evidence>
<evidence type="ECO:0000256" key="8">
    <source>
        <dbReference type="ARBA" id="ARBA00023295"/>
    </source>
</evidence>
<dbReference type="InterPro" id="IPR017853">
    <property type="entry name" value="GH"/>
</dbReference>
<feature type="domain" description="GH10" evidence="10">
    <location>
        <begin position="1"/>
        <end position="85"/>
    </location>
</feature>
<sequence>YDWDVGNEAIEDNGSYRQSNWYKIYGGPDYIADAFRFARQYAAPSVKLFYNDYNTFITKKAEAIIQTIRPIKEAGDLDGLGFQSH</sequence>
<keyword evidence="4 11" id="KW-0858">Xylan degradation</keyword>
<dbReference type="GO" id="GO:0045493">
    <property type="term" value="P:xylan catabolic process"/>
    <property type="evidence" value="ECO:0007669"/>
    <property type="project" value="UniProtKB-KW"/>
</dbReference>
<evidence type="ECO:0000313" key="11">
    <source>
        <dbReference type="EMBL" id="BAO31938.1"/>
    </source>
</evidence>
<dbReference type="InterPro" id="IPR001000">
    <property type="entry name" value="GH10_dom"/>
</dbReference>
<evidence type="ECO:0000256" key="7">
    <source>
        <dbReference type="ARBA" id="ARBA00023277"/>
    </source>
</evidence>
<evidence type="ECO:0000256" key="5">
    <source>
        <dbReference type="ARBA" id="ARBA00022729"/>
    </source>
</evidence>
<feature type="non-terminal residue" evidence="11">
    <location>
        <position position="85"/>
    </location>
</feature>
<dbReference type="PANTHER" id="PTHR31490">
    <property type="entry name" value="GLYCOSYL HYDROLASE"/>
    <property type="match status" value="1"/>
</dbReference>
<evidence type="ECO:0000259" key="10">
    <source>
        <dbReference type="PROSITE" id="PS51760"/>
    </source>
</evidence>
<name>W0SM85_9ZZZZ</name>
<dbReference type="GO" id="GO:0031176">
    <property type="term" value="F:endo-1,4-beta-xylanase activity"/>
    <property type="evidence" value="ECO:0007669"/>
    <property type="project" value="UniProtKB-EC"/>
</dbReference>
<keyword evidence="8 11" id="KW-0326">Glycosidase</keyword>
<evidence type="ECO:0000256" key="9">
    <source>
        <dbReference type="ARBA" id="ARBA00023326"/>
    </source>
</evidence>
<dbReference type="EC" id="3.2.1.8" evidence="3"/>
<reference evidence="11" key="1">
    <citation type="submission" date="2013-07" db="EMBL/GenBank/DDBJ databases">
        <title>Phylogenetic diversity and different distributions of glycosyl hydrolase family 10 and 11 xylanases in the hindgut of a fungus-growing termite.</title>
        <authorList>
            <person name="Yang Y.J."/>
            <person name="Lan X."/>
            <person name="Yuan B."/>
            <person name="Ji S.Q."/>
            <person name="Shen Y.L."/>
            <person name="Li F.L."/>
            <person name="Ni J.F."/>
        </authorList>
    </citation>
    <scope>NUCLEOTIDE SEQUENCE</scope>
</reference>
<comment type="catalytic activity">
    <reaction evidence="1">
        <text>Endohydrolysis of (1-&gt;4)-beta-D-xylosidic linkages in xylans.</text>
        <dbReference type="EC" id="3.2.1.8"/>
    </reaction>
</comment>
<evidence type="ECO:0000256" key="2">
    <source>
        <dbReference type="ARBA" id="ARBA00007495"/>
    </source>
</evidence>
<feature type="non-terminal residue" evidence="11">
    <location>
        <position position="1"/>
    </location>
</feature>
<dbReference type="EMBL" id="AB831163">
    <property type="protein sequence ID" value="BAO31938.1"/>
    <property type="molecule type" value="Genomic_DNA"/>
</dbReference>
<dbReference type="Gene3D" id="3.20.20.80">
    <property type="entry name" value="Glycosidases"/>
    <property type="match status" value="1"/>
</dbReference>
<proteinExistence type="inferred from homology"/>
<protein>
    <recommendedName>
        <fullName evidence="3">endo-1,4-beta-xylanase</fullName>
        <ecNumber evidence="3">3.2.1.8</ecNumber>
    </recommendedName>
</protein>
<evidence type="ECO:0000256" key="1">
    <source>
        <dbReference type="ARBA" id="ARBA00000681"/>
    </source>
</evidence>
<keyword evidence="7" id="KW-0119">Carbohydrate metabolism</keyword>
<organism evidence="11">
    <name type="scientific">uncultured organism</name>
    <dbReference type="NCBI Taxonomy" id="155900"/>
    <lineage>
        <taxon>unclassified sequences</taxon>
        <taxon>environmental samples</taxon>
    </lineage>
</organism>
<keyword evidence="5" id="KW-0732">Signal</keyword>
<comment type="similarity">
    <text evidence="2">Belongs to the glycosyl hydrolase 10 (cellulase F) family.</text>
</comment>
<keyword evidence="6 11" id="KW-0378">Hydrolase</keyword>
<dbReference type="PANTHER" id="PTHR31490:SF88">
    <property type="entry name" value="BETA-XYLANASE"/>
    <property type="match status" value="1"/>
</dbReference>
<evidence type="ECO:0000256" key="3">
    <source>
        <dbReference type="ARBA" id="ARBA00012590"/>
    </source>
</evidence>
<dbReference type="PROSITE" id="PS51760">
    <property type="entry name" value="GH10_2"/>
    <property type="match status" value="1"/>
</dbReference>
<evidence type="ECO:0000256" key="6">
    <source>
        <dbReference type="ARBA" id="ARBA00022801"/>
    </source>
</evidence>